<dbReference type="InterPro" id="IPR057251">
    <property type="entry name" value="FP_C"/>
</dbReference>
<evidence type="ECO:0000256" key="1">
    <source>
        <dbReference type="SAM" id="Coils"/>
    </source>
</evidence>
<proteinExistence type="predicted"/>
<dbReference type="Proteomes" id="UP000838878">
    <property type="component" value="Chromosome 9"/>
</dbReference>
<dbReference type="InterPro" id="IPR036691">
    <property type="entry name" value="Endo/exonu/phosph_ase_sf"/>
</dbReference>
<organism evidence="4 5">
    <name type="scientific">Brenthis ino</name>
    <name type="common">lesser marbled fritillary</name>
    <dbReference type="NCBI Taxonomy" id="405034"/>
    <lineage>
        <taxon>Eukaryota</taxon>
        <taxon>Metazoa</taxon>
        <taxon>Ecdysozoa</taxon>
        <taxon>Arthropoda</taxon>
        <taxon>Hexapoda</taxon>
        <taxon>Insecta</taxon>
        <taxon>Pterygota</taxon>
        <taxon>Neoptera</taxon>
        <taxon>Endopterygota</taxon>
        <taxon>Lepidoptera</taxon>
        <taxon>Glossata</taxon>
        <taxon>Ditrysia</taxon>
        <taxon>Papilionoidea</taxon>
        <taxon>Nymphalidae</taxon>
        <taxon>Heliconiinae</taxon>
        <taxon>Argynnini</taxon>
        <taxon>Brenthis</taxon>
    </lineage>
</organism>
<dbReference type="Pfam" id="PF25298">
    <property type="entry name" value="Baculo_FP_2nd"/>
    <property type="match status" value="1"/>
</dbReference>
<dbReference type="OrthoDB" id="445826at2759"/>
<gene>
    <name evidence="4" type="ORF">BINO364_LOCUS16107</name>
</gene>
<dbReference type="AlphaFoldDB" id="A0A8J9VGB1"/>
<accession>A0A8J9VGB1</accession>
<dbReference type="PANTHER" id="PTHR33776:SF4">
    <property type="entry name" value="ENDONUCLEASE_EXONUCLEASE_PHOSPHATASE DOMAIN-CONTAINING PROTEIN"/>
    <property type="match status" value="1"/>
</dbReference>
<dbReference type="EMBL" id="OV170229">
    <property type="protein sequence ID" value="CAH0731207.1"/>
    <property type="molecule type" value="Genomic_DNA"/>
</dbReference>
<feature type="coiled-coil region" evidence="1">
    <location>
        <begin position="1"/>
        <end position="35"/>
    </location>
</feature>
<dbReference type="PANTHER" id="PTHR33776">
    <property type="entry name" value="ENDO/EXONUCLEASE/PHOSPHATASE DOMAIN-CONTAINING PROTEIN"/>
    <property type="match status" value="1"/>
</dbReference>
<feature type="domain" description="FP protein C-terminal" evidence="3">
    <location>
        <begin position="157"/>
        <end position="199"/>
    </location>
</feature>
<feature type="non-terminal residue" evidence="4">
    <location>
        <position position="701"/>
    </location>
</feature>
<reference evidence="4" key="1">
    <citation type="submission" date="2021-12" db="EMBL/GenBank/DDBJ databases">
        <authorList>
            <person name="Martin H S."/>
        </authorList>
    </citation>
    <scope>NUCLEOTIDE SEQUENCE</scope>
</reference>
<sequence length="701" mass="80338">MSVLSEKYDTLMAEHEESKKKIRDLEKSIVNTNNKCVYLEKCNMALEQKVHEFDQASRKHNLEIVGIEQLPNENVMAVAKKLGDIIGVSSACIDWVSRRTTRKINDKPAPIIIGFKTSGTKSRDEWLANRRKLKELNSSAITGGSQRNKIFINEDLTKTSRELLWNAKTQLKERFKFIWVNNGKILVKKADGDKSVWVSELLVSLDNNLKKIDVIVVTEPNINYAYLSFYKINGFTINSFTRSGRSGGGVIVYAREGLAARVCGLTTRAVAQMRSAECVTITLTHDYEPIYIISIYRPPKINKQDKTLQFLEECRNLLESIPNNTKVIFCGDINLNLLKNRDKHVIMYEELLAEFGFIKCIDRVTRSEILLENLVESCLDHIFIRAPSAKIDSAVIHHKISDHYPVSVAVEWERAPLHSSMDASEHESSLGSRSEATSRPRPHPAQPTANSSRLIRVLDNRAVREKLLSTNFDDLLSITCPLKLYEAFRLIFLDIYQCCYSTKIVYSSNRNNKGWVTEHHKKMLLERDRLFVIWSNEPKNMIKRLSYTKYRNKCNKVISKSRNEFLDPKTRKVVISRDVVFLESSVKRDYSLVPLSESVSESCESDDNSKTQKITLKQSKMTEDESSEDFYSDDGSLYEPDVTIDSSELTNNITTRSKARLYRMQAHKEAEANAYKCTDEIIREQLFLGTSSNILEKELVF</sequence>
<feature type="region of interest" description="Disordered" evidence="2">
    <location>
        <begin position="420"/>
        <end position="450"/>
    </location>
</feature>
<evidence type="ECO:0000313" key="4">
    <source>
        <dbReference type="EMBL" id="CAH0731207.1"/>
    </source>
</evidence>
<name>A0A8J9VGB1_9NEOP</name>
<keyword evidence="1" id="KW-0175">Coiled coil</keyword>
<protein>
    <recommendedName>
        <fullName evidence="3">FP protein C-terminal domain-containing protein</fullName>
    </recommendedName>
</protein>
<evidence type="ECO:0000256" key="2">
    <source>
        <dbReference type="SAM" id="MobiDB-lite"/>
    </source>
</evidence>
<keyword evidence="5" id="KW-1185">Reference proteome</keyword>
<dbReference type="SUPFAM" id="SSF56219">
    <property type="entry name" value="DNase I-like"/>
    <property type="match status" value="1"/>
</dbReference>
<dbReference type="Gene3D" id="3.60.10.10">
    <property type="entry name" value="Endonuclease/exonuclease/phosphatase"/>
    <property type="match status" value="1"/>
</dbReference>
<evidence type="ECO:0000313" key="5">
    <source>
        <dbReference type="Proteomes" id="UP000838878"/>
    </source>
</evidence>
<evidence type="ECO:0000259" key="3">
    <source>
        <dbReference type="Pfam" id="PF25298"/>
    </source>
</evidence>